<gene>
    <name evidence="2" type="ORF">N0F65_008827</name>
</gene>
<keyword evidence="3" id="KW-1185">Reference proteome</keyword>
<evidence type="ECO:0000313" key="3">
    <source>
        <dbReference type="Proteomes" id="UP001146120"/>
    </source>
</evidence>
<dbReference type="Pfam" id="PF04991">
    <property type="entry name" value="LicD"/>
    <property type="match status" value="1"/>
</dbReference>
<dbReference type="AlphaFoldDB" id="A0AAV2YT23"/>
<dbReference type="InterPro" id="IPR007074">
    <property type="entry name" value="LicD/FKTN/FKRP_NTP_transf"/>
</dbReference>
<reference evidence="2" key="1">
    <citation type="submission" date="2022-11" db="EMBL/GenBank/DDBJ databases">
        <authorList>
            <person name="Morgan W.R."/>
            <person name="Tartar A."/>
        </authorList>
    </citation>
    <scope>NUCLEOTIDE SEQUENCE</scope>
    <source>
        <strain evidence="2">ARSEF 373</strain>
    </source>
</reference>
<dbReference type="GO" id="GO:0009100">
    <property type="term" value="P:glycoprotein metabolic process"/>
    <property type="evidence" value="ECO:0007669"/>
    <property type="project" value="UniProtKB-ARBA"/>
</dbReference>
<protein>
    <recommendedName>
        <fullName evidence="1">LicD/FKTN/FKRP nucleotidyltransferase domain-containing protein</fullName>
    </recommendedName>
</protein>
<accession>A0AAV2YT23</accession>
<reference evidence="2" key="2">
    <citation type="journal article" date="2023" name="Microbiol Resour">
        <title>Decontamination and Annotation of the Draft Genome Sequence of the Oomycete Lagenidium giganteum ARSEF 373.</title>
        <authorList>
            <person name="Morgan W.R."/>
            <person name="Tartar A."/>
        </authorList>
    </citation>
    <scope>NUCLEOTIDE SEQUENCE</scope>
    <source>
        <strain evidence="2">ARSEF 373</strain>
    </source>
</reference>
<dbReference type="Proteomes" id="UP001146120">
    <property type="component" value="Unassembled WGS sequence"/>
</dbReference>
<dbReference type="PANTHER" id="PTHR43404">
    <property type="entry name" value="LIPOPOLYSACCHARIDE CHOLINEPHOSPHOTRANSFERASE LICD"/>
    <property type="match status" value="1"/>
</dbReference>
<comment type="caution">
    <text evidence="2">The sequence shown here is derived from an EMBL/GenBank/DDBJ whole genome shotgun (WGS) entry which is preliminary data.</text>
</comment>
<organism evidence="2 3">
    <name type="scientific">Lagenidium giganteum</name>
    <dbReference type="NCBI Taxonomy" id="4803"/>
    <lineage>
        <taxon>Eukaryota</taxon>
        <taxon>Sar</taxon>
        <taxon>Stramenopiles</taxon>
        <taxon>Oomycota</taxon>
        <taxon>Peronosporomycetes</taxon>
        <taxon>Pythiales</taxon>
        <taxon>Pythiaceae</taxon>
    </lineage>
</organism>
<feature type="domain" description="LicD/FKTN/FKRP nucleotidyltransferase" evidence="1">
    <location>
        <begin position="75"/>
        <end position="123"/>
    </location>
</feature>
<evidence type="ECO:0000259" key="1">
    <source>
        <dbReference type="Pfam" id="PF04991"/>
    </source>
</evidence>
<dbReference type="InterPro" id="IPR052942">
    <property type="entry name" value="LPS_cholinephosphotransferase"/>
</dbReference>
<dbReference type="EMBL" id="DAKRPA010000153">
    <property type="protein sequence ID" value="DAZ96866.1"/>
    <property type="molecule type" value="Genomic_DNA"/>
</dbReference>
<name>A0AAV2YT23_9STRA</name>
<evidence type="ECO:0000313" key="2">
    <source>
        <dbReference type="EMBL" id="DAZ96866.1"/>
    </source>
</evidence>
<dbReference type="PANTHER" id="PTHR43404:SF1">
    <property type="entry name" value="MNN4P"/>
    <property type="match status" value="1"/>
</dbReference>
<proteinExistence type="predicted"/>
<sequence>MVLGLVVIAASGLAFQVYWTRYALWRIYDPNEECVKLGGGHLEWKFVREGACFSRRRVQEILINMVLNTTAIFTAHGITNWLDSGTFLGAYRHQSIIPYDQDADLGIDYEGYLILRDNPIEFLPELHLQVWNSSIHPEETRFEGLPVRVVHKESALYVDVFVYKDSKDHYWNGSPMIGPVPSGCYIGCRLCPKIISENGDEGWELLLPRFYIYPLQDCAFAGHTRKCPNKLHDYFVHMFGEDYMVPEIYPY</sequence>